<organism evidence="15 16">
    <name type="scientific">Eleginops maclovinus</name>
    <name type="common">Patagonian blennie</name>
    <name type="synonym">Eleginus maclovinus</name>
    <dbReference type="NCBI Taxonomy" id="56733"/>
    <lineage>
        <taxon>Eukaryota</taxon>
        <taxon>Metazoa</taxon>
        <taxon>Chordata</taxon>
        <taxon>Craniata</taxon>
        <taxon>Vertebrata</taxon>
        <taxon>Euteleostomi</taxon>
        <taxon>Actinopterygii</taxon>
        <taxon>Neopterygii</taxon>
        <taxon>Teleostei</taxon>
        <taxon>Neoteleostei</taxon>
        <taxon>Acanthomorphata</taxon>
        <taxon>Eupercaria</taxon>
        <taxon>Perciformes</taxon>
        <taxon>Notothenioidei</taxon>
        <taxon>Eleginopidae</taxon>
        <taxon>Eleginops</taxon>
    </lineage>
</organism>
<dbReference type="PANTHER" id="PTHR24229:SF42">
    <property type="entry name" value="SOMATOSTATIN RECEPTOR TYPE 3"/>
    <property type="match status" value="1"/>
</dbReference>
<comment type="similarity">
    <text evidence="11">Belongs to the G-protein coupled receptor 1 family.</text>
</comment>
<dbReference type="PRINTS" id="PR00246">
    <property type="entry name" value="SOMATOSTATNR"/>
</dbReference>
<feature type="compositionally biased region" description="Acidic residues" evidence="12">
    <location>
        <begin position="376"/>
        <end position="385"/>
    </location>
</feature>
<keyword evidence="2" id="KW-1003">Cell membrane</keyword>
<dbReference type="GO" id="GO:0004994">
    <property type="term" value="F:somatostatin receptor activity"/>
    <property type="evidence" value="ECO:0007669"/>
    <property type="project" value="InterPro"/>
</dbReference>
<dbReference type="AlphaFoldDB" id="A0AAN7X967"/>
<dbReference type="GO" id="GO:0005886">
    <property type="term" value="C:plasma membrane"/>
    <property type="evidence" value="ECO:0007669"/>
    <property type="project" value="UniProtKB-SubCell"/>
</dbReference>
<feature type="domain" description="G-protein coupled receptors family 1 profile" evidence="14">
    <location>
        <begin position="72"/>
        <end position="321"/>
    </location>
</feature>
<evidence type="ECO:0000259" key="14">
    <source>
        <dbReference type="PROSITE" id="PS50262"/>
    </source>
</evidence>
<keyword evidence="4 13" id="KW-1133">Transmembrane helix</keyword>
<feature type="compositionally biased region" description="Polar residues" evidence="12">
    <location>
        <begin position="411"/>
        <end position="422"/>
    </location>
</feature>
<dbReference type="Pfam" id="PF00001">
    <property type="entry name" value="7tm_1"/>
    <property type="match status" value="1"/>
</dbReference>
<keyword evidence="5 11" id="KW-0297">G-protein coupled receptor</keyword>
<dbReference type="PROSITE" id="PS50262">
    <property type="entry name" value="G_PROTEIN_RECEP_F1_2"/>
    <property type="match status" value="1"/>
</dbReference>
<evidence type="ECO:0000256" key="4">
    <source>
        <dbReference type="ARBA" id="ARBA00022989"/>
    </source>
</evidence>
<protein>
    <recommendedName>
        <fullName evidence="14">G-protein coupled receptors family 1 profile domain-containing protein</fullName>
    </recommendedName>
</protein>
<feature type="transmembrane region" description="Helical" evidence="13">
    <location>
        <begin position="303"/>
        <end position="324"/>
    </location>
</feature>
<feature type="compositionally biased region" description="Basic and acidic residues" evidence="12">
    <location>
        <begin position="343"/>
        <end position="375"/>
    </location>
</feature>
<dbReference type="FunFam" id="1.20.1070.10:FF:000039">
    <property type="entry name" value="somatostatin receptor type 2"/>
    <property type="match status" value="1"/>
</dbReference>
<evidence type="ECO:0000256" key="9">
    <source>
        <dbReference type="ARBA" id="ARBA00023180"/>
    </source>
</evidence>
<dbReference type="PRINTS" id="PR00589">
    <property type="entry name" value="SOMATOSTTN3R"/>
</dbReference>
<dbReference type="GO" id="GO:0043005">
    <property type="term" value="C:neuron projection"/>
    <property type="evidence" value="ECO:0007669"/>
    <property type="project" value="TreeGrafter"/>
</dbReference>
<name>A0AAN7X967_ELEMC</name>
<evidence type="ECO:0000256" key="11">
    <source>
        <dbReference type="RuleBase" id="RU000688"/>
    </source>
</evidence>
<feature type="transmembrane region" description="Helical" evidence="13">
    <location>
        <begin position="93"/>
        <end position="115"/>
    </location>
</feature>
<gene>
    <name evidence="15" type="ORF">PBY51_007499</name>
</gene>
<keyword evidence="6 13" id="KW-0472">Membrane</keyword>
<dbReference type="Proteomes" id="UP001346869">
    <property type="component" value="Unassembled WGS sequence"/>
</dbReference>
<evidence type="ECO:0000256" key="2">
    <source>
        <dbReference type="ARBA" id="ARBA00022475"/>
    </source>
</evidence>
<keyword evidence="9" id="KW-0325">Glycoprotein</keyword>
<dbReference type="Gene3D" id="1.20.1070.10">
    <property type="entry name" value="Rhodopsin 7-helix transmembrane proteins"/>
    <property type="match status" value="1"/>
</dbReference>
<comment type="subcellular location">
    <subcellularLocation>
        <location evidence="1">Cell membrane</location>
        <topology evidence="1">Multi-pass membrane protein</topology>
    </subcellularLocation>
</comment>
<feature type="transmembrane region" description="Helical" evidence="13">
    <location>
        <begin position="56"/>
        <end position="81"/>
    </location>
</feature>
<evidence type="ECO:0000256" key="8">
    <source>
        <dbReference type="ARBA" id="ARBA00023170"/>
    </source>
</evidence>
<reference evidence="15 16" key="1">
    <citation type="journal article" date="2023" name="Genes (Basel)">
        <title>Chromosome-Level Genome Assembly and Circadian Gene Repertoire of the Patagonia Blennie Eleginops maclovinus-The Closest Ancestral Proxy of Antarctic Cryonotothenioids.</title>
        <authorList>
            <person name="Cheng C.C."/>
            <person name="Rivera-Colon A.G."/>
            <person name="Minhas B.F."/>
            <person name="Wilson L."/>
            <person name="Rayamajhi N."/>
            <person name="Vargas-Chacoff L."/>
            <person name="Catchen J.M."/>
        </authorList>
    </citation>
    <scope>NUCLEOTIDE SEQUENCE [LARGE SCALE GENOMIC DNA]</scope>
    <source>
        <strain evidence="15">JMC-PN-2008</strain>
    </source>
</reference>
<evidence type="ECO:0000256" key="13">
    <source>
        <dbReference type="SAM" id="Phobius"/>
    </source>
</evidence>
<dbReference type="PROSITE" id="PS00237">
    <property type="entry name" value="G_PROTEIN_RECEP_F1_1"/>
    <property type="match status" value="1"/>
</dbReference>
<feature type="transmembrane region" description="Helical" evidence="13">
    <location>
        <begin position="215"/>
        <end position="244"/>
    </location>
</feature>
<dbReference type="InterPro" id="IPR001856">
    <property type="entry name" value="Somatstn_rcpt_3"/>
</dbReference>
<dbReference type="PANTHER" id="PTHR24229">
    <property type="entry name" value="NEUROPEPTIDES RECEPTOR"/>
    <property type="match status" value="1"/>
</dbReference>
<feature type="transmembrane region" description="Helical" evidence="13">
    <location>
        <begin position="265"/>
        <end position="283"/>
    </location>
</feature>
<feature type="compositionally biased region" description="Polar residues" evidence="12">
    <location>
        <begin position="394"/>
        <end position="404"/>
    </location>
</feature>
<keyword evidence="3 11" id="KW-0812">Transmembrane</keyword>
<evidence type="ECO:0000256" key="7">
    <source>
        <dbReference type="ARBA" id="ARBA00023157"/>
    </source>
</evidence>
<evidence type="ECO:0000256" key="12">
    <source>
        <dbReference type="SAM" id="MobiDB-lite"/>
    </source>
</evidence>
<reference evidence="15 16" key="2">
    <citation type="journal article" date="2023" name="Mol. Biol. Evol.">
        <title>Genomics of Secondarily Temperate Adaptation in the Only Non-Antarctic Icefish.</title>
        <authorList>
            <person name="Rivera-Colon A.G."/>
            <person name="Rayamajhi N."/>
            <person name="Minhas B.F."/>
            <person name="Madrigal G."/>
            <person name="Bilyk K.T."/>
            <person name="Yoon V."/>
            <person name="Hune M."/>
            <person name="Gregory S."/>
            <person name="Cheng C.H.C."/>
            <person name="Catchen J.M."/>
        </authorList>
    </citation>
    <scope>NUCLEOTIDE SEQUENCE [LARGE SCALE GENOMIC DNA]</scope>
    <source>
        <strain evidence="15">JMC-PN-2008</strain>
    </source>
</reference>
<evidence type="ECO:0000256" key="5">
    <source>
        <dbReference type="ARBA" id="ARBA00023040"/>
    </source>
</evidence>
<dbReference type="CDD" id="cd15972">
    <property type="entry name" value="7tmA_SSTR3"/>
    <property type="match status" value="1"/>
</dbReference>
<feature type="transmembrane region" description="Helical" evidence="13">
    <location>
        <begin position="176"/>
        <end position="195"/>
    </location>
</feature>
<dbReference type="InterPro" id="IPR017452">
    <property type="entry name" value="GPCR_Rhodpsn_7TM"/>
</dbReference>
<feature type="compositionally biased region" description="Basic and acidic residues" evidence="12">
    <location>
        <begin position="423"/>
        <end position="437"/>
    </location>
</feature>
<dbReference type="SUPFAM" id="SSF81321">
    <property type="entry name" value="Family A G protein-coupled receptor-like"/>
    <property type="match status" value="1"/>
</dbReference>
<evidence type="ECO:0000256" key="10">
    <source>
        <dbReference type="ARBA" id="ARBA00023224"/>
    </source>
</evidence>
<accession>A0AAN7X967</accession>
<feature type="region of interest" description="Disordered" evidence="12">
    <location>
        <begin position="343"/>
        <end position="477"/>
    </location>
</feature>
<keyword evidence="7" id="KW-1015">Disulfide bond</keyword>
<evidence type="ECO:0000313" key="15">
    <source>
        <dbReference type="EMBL" id="KAK5855859.1"/>
    </source>
</evidence>
<keyword evidence="8 11" id="KW-0675">Receptor</keyword>
<evidence type="ECO:0000256" key="6">
    <source>
        <dbReference type="ARBA" id="ARBA00023136"/>
    </source>
</evidence>
<keyword evidence="10 11" id="KW-0807">Transducer</keyword>
<sequence>MEMTEDSWENVSLASPTQGLPLFLLMFNNSDLNLTLFNDTNSTGAPISSGPSVAGVLIPLIYIIVCVIGLGGNTLVIHIVLHYSKIESVTNIYILNLAIADELFMLGLPFLAVQNTMQSWPFGSFMCRLVMTVDSINQFTSIFCLTVMSIDRYLAVVHPIRSSKWRRPRVAKMVNGTVWALSFLVVLPVVIFANIQKGGGTCNIDWPQPANIWSAAFIIYTSTVGFFCPLLIICLCYLLIVFKIRSSGKKVHATSTKRRKSERKVTRMVVIVVAVFVFCWLPFYGLNIINLLVSLPPEYHGLYYFVVVLGYANSCANPIVYGFLSDNFKRGFRKALCRSTRKVENHEPMEPQQEQKEARSALKPRESLRRGIRHEEEEEEEDVSEMTEIYRIAQNGNNGFQPESTHPLLSDKSTSPGATDLSTLDRRGKSGDVKGKDATNVSTLTVPLLLNGNKNGSVKPLPEDNLEQSASLEISYL</sequence>
<dbReference type="GO" id="GO:0042923">
    <property type="term" value="F:neuropeptide binding"/>
    <property type="evidence" value="ECO:0007669"/>
    <property type="project" value="TreeGrafter"/>
</dbReference>
<comment type="caution">
    <text evidence="15">The sequence shown here is derived from an EMBL/GenBank/DDBJ whole genome shotgun (WGS) entry which is preliminary data.</text>
</comment>
<dbReference type="InterPro" id="IPR000586">
    <property type="entry name" value="Somatstn_rcpt"/>
</dbReference>
<dbReference type="InterPro" id="IPR000276">
    <property type="entry name" value="GPCR_Rhodpsn"/>
</dbReference>
<keyword evidence="16" id="KW-1185">Reference proteome</keyword>
<dbReference type="PRINTS" id="PR00237">
    <property type="entry name" value="GPCRRHODOPSN"/>
</dbReference>
<feature type="transmembrane region" description="Helical" evidence="13">
    <location>
        <begin position="135"/>
        <end position="155"/>
    </location>
</feature>
<proteinExistence type="inferred from homology"/>
<feature type="compositionally biased region" description="Polar residues" evidence="12">
    <location>
        <begin position="467"/>
        <end position="477"/>
    </location>
</feature>
<evidence type="ECO:0000313" key="16">
    <source>
        <dbReference type="Proteomes" id="UP001346869"/>
    </source>
</evidence>
<evidence type="ECO:0000256" key="1">
    <source>
        <dbReference type="ARBA" id="ARBA00004651"/>
    </source>
</evidence>
<dbReference type="SMART" id="SM01381">
    <property type="entry name" value="7TM_GPCR_Srsx"/>
    <property type="match status" value="1"/>
</dbReference>
<evidence type="ECO:0000256" key="3">
    <source>
        <dbReference type="ARBA" id="ARBA00022692"/>
    </source>
</evidence>
<dbReference type="EMBL" id="JAUZQC010000017">
    <property type="protein sequence ID" value="KAK5855859.1"/>
    <property type="molecule type" value="Genomic_DNA"/>
</dbReference>